<evidence type="ECO:0000313" key="3">
    <source>
        <dbReference type="Proteomes" id="UP000187323"/>
    </source>
</evidence>
<accession>A0AB36J805</accession>
<keyword evidence="1" id="KW-0732">Signal</keyword>
<sequence length="201" mass="21444">MRILKHTFSLFLTIAIIFSSFGFSASAESIEQTGTHLEILNIKTDAHLENFNDKTDNANTENDSFQIQNFNANDIKSCGASTWGTYGLTQFTSQYSFNKTLSWGLQLLPAGILAFGPTVKVSALSGTVTLAGSGFPVSIPGASIYAPHNQPSNYLFHGSLSRYNISGGGNAYLESGDTLSITFNLDSPKAGALVTVSCIVP</sequence>
<dbReference type="AlphaFoldDB" id="A0AB36J805"/>
<evidence type="ECO:0000256" key="1">
    <source>
        <dbReference type="SAM" id="SignalP"/>
    </source>
</evidence>
<feature type="signal peptide" evidence="1">
    <location>
        <begin position="1"/>
        <end position="27"/>
    </location>
</feature>
<gene>
    <name evidence="2" type="ORF">BSK47_29110</name>
</gene>
<dbReference type="EMBL" id="MPTO01000039">
    <property type="protein sequence ID" value="OME11440.1"/>
    <property type="molecule type" value="Genomic_DNA"/>
</dbReference>
<protein>
    <submittedName>
        <fullName evidence="2">Uncharacterized protein</fullName>
    </submittedName>
</protein>
<comment type="caution">
    <text evidence="2">The sequence shown here is derived from an EMBL/GenBank/DDBJ whole genome shotgun (WGS) entry which is preliminary data.</text>
</comment>
<proteinExistence type="predicted"/>
<dbReference type="Proteomes" id="UP000187323">
    <property type="component" value="Unassembled WGS sequence"/>
</dbReference>
<dbReference type="RefSeq" id="WP_076138602.1">
    <property type="nucleotide sequence ID" value="NZ_JARLKA010000017.1"/>
</dbReference>
<organism evidence="2 3">
    <name type="scientific">Paenibacillus odorifer</name>
    <dbReference type="NCBI Taxonomy" id="189426"/>
    <lineage>
        <taxon>Bacteria</taxon>
        <taxon>Bacillati</taxon>
        <taxon>Bacillota</taxon>
        <taxon>Bacilli</taxon>
        <taxon>Bacillales</taxon>
        <taxon>Paenibacillaceae</taxon>
        <taxon>Paenibacillus</taxon>
    </lineage>
</organism>
<feature type="chain" id="PRO_5044289871" evidence="1">
    <location>
        <begin position="28"/>
        <end position="201"/>
    </location>
</feature>
<name>A0AB36J805_9BACL</name>
<reference evidence="2 3" key="1">
    <citation type="submission" date="2016-10" db="EMBL/GenBank/DDBJ databases">
        <title>Paenibacillus species isolates.</title>
        <authorList>
            <person name="Beno S.M."/>
        </authorList>
    </citation>
    <scope>NUCLEOTIDE SEQUENCE [LARGE SCALE GENOMIC DNA]</scope>
    <source>
        <strain evidence="2 3">FSL H7-0918</strain>
    </source>
</reference>
<evidence type="ECO:0000313" key="2">
    <source>
        <dbReference type="EMBL" id="OME11440.1"/>
    </source>
</evidence>